<keyword evidence="1" id="KW-1133">Transmembrane helix</keyword>
<dbReference type="InterPro" id="IPR000674">
    <property type="entry name" value="Ald_Oxase/Xan_DH_a/b"/>
</dbReference>
<dbReference type="AlphaFoldDB" id="A0A506ULF1"/>
<dbReference type="SMART" id="SM01008">
    <property type="entry name" value="Ald_Xan_dh_C"/>
    <property type="match status" value="1"/>
</dbReference>
<dbReference type="Pfam" id="PF02738">
    <property type="entry name" value="MoCoBD_1"/>
    <property type="match status" value="1"/>
</dbReference>
<dbReference type="PIRSF" id="PIRSF036389">
    <property type="entry name" value="IOR_B"/>
    <property type="match status" value="1"/>
</dbReference>
<evidence type="ECO:0000256" key="1">
    <source>
        <dbReference type="SAM" id="Phobius"/>
    </source>
</evidence>
<gene>
    <name evidence="3" type="ORF">E3202_06605</name>
</gene>
<dbReference type="InterPro" id="IPR037165">
    <property type="entry name" value="AldOxase/xan_DH_Mopterin-bd_sf"/>
</dbReference>
<reference evidence="3 4" key="1">
    <citation type="submission" date="2019-03" db="EMBL/GenBank/DDBJ databases">
        <title>The complete genome sequence of Neokomagataea sp. Jb2 NBRC113641.</title>
        <authorList>
            <person name="Chua K.-O."/>
            <person name="Chan K.-G."/>
            <person name="See-Too W.-S."/>
        </authorList>
    </citation>
    <scope>NUCLEOTIDE SEQUENCE [LARGE SCALE GENOMIC DNA]</scope>
    <source>
        <strain evidence="3 4">Jb2</strain>
    </source>
</reference>
<feature type="transmembrane region" description="Helical" evidence="1">
    <location>
        <begin position="32"/>
        <end position="51"/>
    </location>
</feature>
<evidence type="ECO:0000313" key="3">
    <source>
        <dbReference type="EMBL" id="TPW34184.1"/>
    </source>
</evidence>
<comment type="caution">
    <text evidence="3">The sequence shown here is derived from an EMBL/GenBank/DDBJ whole genome shotgun (WGS) entry which is preliminary data.</text>
</comment>
<accession>A0A506ULF1</accession>
<dbReference type="Pfam" id="PF20256">
    <property type="entry name" value="MoCoBD_2"/>
    <property type="match status" value="2"/>
</dbReference>
<proteinExistence type="predicted"/>
<dbReference type="RefSeq" id="WP_165600828.1">
    <property type="nucleotide sequence ID" value="NZ_SORZ01000002.1"/>
</dbReference>
<dbReference type="InterPro" id="IPR046867">
    <property type="entry name" value="AldOxase/xan_DH_MoCoBD2"/>
</dbReference>
<dbReference type="Gene3D" id="3.30.365.10">
    <property type="entry name" value="Aldehyde oxidase/xanthine dehydrogenase, molybdopterin binding domain"/>
    <property type="match status" value="4"/>
</dbReference>
<evidence type="ECO:0000313" key="4">
    <source>
        <dbReference type="Proteomes" id="UP000315037"/>
    </source>
</evidence>
<dbReference type="PROSITE" id="PS51318">
    <property type="entry name" value="TAT"/>
    <property type="match status" value="1"/>
</dbReference>
<feature type="domain" description="Aldehyde oxidase/xanthine dehydrogenase a/b hammerhead" evidence="2">
    <location>
        <begin position="245"/>
        <end position="331"/>
    </location>
</feature>
<dbReference type="Gene3D" id="3.90.1170.50">
    <property type="entry name" value="Aldehyde oxidase/xanthine dehydrogenase, a/b hammerhead"/>
    <property type="match status" value="1"/>
</dbReference>
<dbReference type="GO" id="GO:0016491">
    <property type="term" value="F:oxidoreductase activity"/>
    <property type="evidence" value="ECO:0007669"/>
    <property type="project" value="InterPro"/>
</dbReference>
<dbReference type="Proteomes" id="UP000315037">
    <property type="component" value="Unassembled WGS sequence"/>
</dbReference>
<protein>
    <submittedName>
        <fullName evidence="3">Xanthine dehydrogenase family protein molybdopterin-binding subunit</fullName>
    </submittedName>
</protein>
<dbReference type="SUPFAM" id="SSF56003">
    <property type="entry name" value="Molybdenum cofactor-binding domain"/>
    <property type="match status" value="2"/>
</dbReference>
<name>A0A506ULF1_9PROT</name>
<dbReference type="InterPro" id="IPR006311">
    <property type="entry name" value="TAT_signal"/>
</dbReference>
<keyword evidence="4" id="KW-1185">Reference proteome</keyword>
<dbReference type="InterPro" id="IPR008274">
    <property type="entry name" value="AldOxase/xan_DH_MoCoBD1"/>
</dbReference>
<dbReference type="EMBL" id="SORZ01000002">
    <property type="protein sequence ID" value="TPW34184.1"/>
    <property type="molecule type" value="Genomic_DNA"/>
</dbReference>
<keyword evidence="1" id="KW-0472">Membrane</keyword>
<evidence type="ECO:0000259" key="2">
    <source>
        <dbReference type="SMART" id="SM01008"/>
    </source>
</evidence>
<dbReference type="PANTHER" id="PTHR47495">
    <property type="entry name" value="ALDEHYDE DEHYDROGENASE"/>
    <property type="match status" value="1"/>
</dbReference>
<dbReference type="PANTHER" id="PTHR47495:SF2">
    <property type="entry name" value="ALDEHYDE DEHYDROGENASE"/>
    <property type="match status" value="1"/>
</dbReference>
<sequence>MAKLSQLARETDRAFHQKNTAHKVRASFSRRTFLLTGFGSAMGAGLAFGFARQARAGIVLPPLPAGAQLPAADTLFEPTIWCTIAPDGEVTVNIVRAEMGQHVGTALARIIADEMDADWNRVRIDYVNTEKRFAGQYVTGGSWSVWATWDLFRQAGAAARYLLVQEAARLLGTTPEACRVNDGIVVGPNGSLTFGQIVSHAADNATLLKKSLTPQEMAALPLKTPQQRTLIGRPVAALDIPPKVTGHAVYGCDVHFDDMVYARPKLPPTRYGARVRRVDDSQSRKVPGYERFIVLDDPTNEVQGWVVVIAKSWPAAKLATDLLKVEWTPTPAQEVSEADLLVRARKLHEDPRSGTNIYDDPGVGKAFDTAEETFSQTYTTAPVAHFTLEPVNATARLHEGIWEIHTGNQWQSLILPTLAKAAGVPQDQVRMITYYLGGGFGRRLNGDYAVPALLASKALGGRPVKLMLARNDDMAFDSIRSPSFQSISCALDYQNKGIRAMRYDVVAGWPTLAAAPAFMAEGMGGKKYDPFALSGADHWYDVGPFHLRAICNDLANQTFRPGWLRAVSAGWTPWALESYIDEAADQLDQDPVAFRLAMLDGKGRNAGSAPNAIGGAHRQAAVLQRLAELINWPDVQDTLPSDTGIGIATTFGQERNMPTWTAGAAQVHVNQTTGQITCQKIWLVVDAGTIVDPDGARAQIEGGALWGLSMALFEGTEIVHGTIAARNLNNYTPLRMGDDPEIEIVFMDNTYKPMGLGEPGVTVVAPAIGNAIYNASGFRLRHLPMRPQDILTAQKQGA</sequence>
<dbReference type="InterPro" id="IPR052516">
    <property type="entry name" value="N-heterocyclic_Hydroxylase"/>
</dbReference>
<dbReference type="InterPro" id="IPR012368">
    <property type="entry name" value="OxRdtase_Mopterin-bd_su_IorB"/>
</dbReference>
<organism evidence="3 4">
    <name type="scientific">Oecophyllibacter saccharovorans</name>
    <dbReference type="NCBI Taxonomy" id="2558360"/>
    <lineage>
        <taxon>Bacteria</taxon>
        <taxon>Pseudomonadati</taxon>
        <taxon>Pseudomonadota</taxon>
        <taxon>Alphaproteobacteria</taxon>
        <taxon>Acetobacterales</taxon>
        <taxon>Acetobacteraceae</taxon>
        <taxon>Oecophyllibacter</taxon>
    </lineage>
</organism>
<keyword evidence="1" id="KW-0812">Transmembrane</keyword>